<evidence type="ECO:0000313" key="8">
    <source>
        <dbReference type="Proteomes" id="UP001501536"/>
    </source>
</evidence>
<dbReference type="InterPro" id="IPR001647">
    <property type="entry name" value="HTH_TetR"/>
</dbReference>
<name>A0ABP7DYY4_9MICC</name>
<keyword evidence="1" id="KW-0678">Repressor</keyword>
<evidence type="ECO:0000259" key="6">
    <source>
        <dbReference type="PROSITE" id="PS50977"/>
    </source>
</evidence>
<sequence>MPHLELRPLEYSEAVTAVVARRGFDGMTLADVAAEAGVSRQTMARCYPSKSALARAAFGHARDRATAGIATAVDGHFGIEALRLFVLELLPLDDKRLAFARVLVPAWQMSLHDEEIAAQGNALTASWRLQMRTWLREAMADGEVRADVSVDGVTEMVLNFISGAQAGALADASFNSAHQLRGQLDSLLHLLRG</sequence>
<dbReference type="InterPro" id="IPR009057">
    <property type="entry name" value="Homeodomain-like_sf"/>
</dbReference>
<keyword evidence="8" id="KW-1185">Reference proteome</keyword>
<gene>
    <name evidence="7" type="ORF">GCM10022377_26330</name>
</gene>
<evidence type="ECO:0000256" key="1">
    <source>
        <dbReference type="ARBA" id="ARBA00022491"/>
    </source>
</evidence>
<evidence type="ECO:0000313" key="7">
    <source>
        <dbReference type="EMBL" id="GAA3711651.1"/>
    </source>
</evidence>
<evidence type="ECO:0000256" key="5">
    <source>
        <dbReference type="PROSITE-ProRule" id="PRU00335"/>
    </source>
</evidence>
<accession>A0ABP7DYY4</accession>
<proteinExistence type="predicted"/>
<dbReference type="RefSeq" id="WP_344885589.1">
    <property type="nucleotide sequence ID" value="NZ_BAABCJ010000007.1"/>
</dbReference>
<keyword evidence="3 5" id="KW-0238">DNA-binding</keyword>
<dbReference type="Gene3D" id="1.10.357.10">
    <property type="entry name" value="Tetracycline Repressor, domain 2"/>
    <property type="match status" value="1"/>
</dbReference>
<dbReference type="InterPro" id="IPR039538">
    <property type="entry name" value="BetI_C"/>
</dbReference>
<protein>
    <recommendedName>
        <fullName evidence="6">HTH tetR-type domain-containing protein</fullName>
    </recommendedName>
</protein>
<evidence type="ECO:0000256" key="3">
    <source>
        <dbReference type="ARBA" id="ARBA00023125"/>
    </source>
</evidence>
<dbReference type="PANTHER" id="PTHR30055:SF234">
    <property type="entry name" value="HTH-TYPE TRANSCRIPTIONAL REGULATOR BETI"/>
    <property type="match status" value="1"/>
</dbReference>
<comment type="caution">
    <text evidence="7">The sequence shown here is derived from an EMBL/GenBank/DDBJ whole genome shotgun (WGS) entry which is preliminary data.</text>
</comment>
<dbReference type="InterPro" id="IPR050109">
    <property type="entry name" value="HTH-type_TetR-like_transc_reg"/>
</dbReference>
<keyword evidence="4" id="KW-0804">Transcription</keyword>
<feature type="DNA-binding region" description="H-T-H motif" evidence="5">
    <location>
        <begin position="28"/>
        <end position="47"/>
    </location>
</feature>
<dbReference type="SUPFAM" id="SSF48498">
    <property type="entry name" value="Tetracyclin repressor-like, C-terminal domain"/>
    <property type="match status" value="1"/>
</dbReference>
<dbReference type="InterPro" id="IPR036271">
    <property type="entry name" value="Tet_transcr_reg_TetR-rel_C_sf"/>
</dbReference>
<dbReference type="Pfam" id="PF00440">
    <property type="entry name" value="TetR_N"/>
    <property type="match status" value="1"/>
</dbReference>
<dbReference type="Proteomes" id="UP001501536">
    <property type="component" value="Unassembled WGS sequence"/>
</dbReference>
<evidence type="ECO:0000256" key="4">
    <source>
        <dbReference type="ARBA" id="ARBA00023163"/>
    </source>
</evidence>
<evidence type="ECO:0000256" key="2">
    <source>
        <dbReference type="ARBA" id="ARBA00023015"/>
    </source>
</evidence>
<keyword evidence="2" id="KW-0805">Transcription regulation</keyword>
<dbReference type="SUPFAM" id="SSF46689">
    <property type="entry name" value="Homeodomain-like"/>
    <property type="match status" value="1"/>
</dbReference>
<reference evidence="8" key="1">
    <citation type="journal article" date="2019" name="Int. J. Syst. Evol. Microbiol.">
        <title>The Global Catalogue of Microorganisms (GCM) 10K type strain sequencing project: providing services to taxonomists for standard genome sequencing and annotation.</title>
        <authorList>
            <consortium name="The Broad Institute Genomics Platform"/>
            <consortium name="The Broad Institute Genome Sequencing Center for Infectious Disease"/>
            <person name="Wu L."/>
            <person name="Ma J."/>
        </authorList>
    </citation>
    <scope>NUCLEOTIDE SEQUENCE [LARGE SCALE GENOMIC DNA]</scope>
    <source>
        <strain evidence="8">JCM 16961</strain>
    </source>
</reference>
<organism evidence="7 8">
    <name type="scientific">Zhihengliuella alba</name>
    <dbReference type="NCBI Taxonomy" id="547018"/>
    <lineage>
        <taxon>Bacteria</taxon>
        <taxon>Bacillati</taxon>
        <taxon>Actinomycetota</taxon>
        <taxon>Actinomycetes</taxon>
        <taxon>Micrococcales</taxon>
        <taxon>Micrococcaceae</taxon>
        <taxon>Zhihengliuella</taxon>
    </lineage>
</organism>
<dbReference type="EMBL" id="BAABCJ010000007">
    <property type="protein sequence ID" value="GAA3711651.1"/>
    <property type="molecule type" value="Genomic_DNA"/>
</dbReference>
<dbReference type="Pfam" id="PF13977">
    <property type="entry name" value="TetR_C_6"/>
    <property type="match status" value="1"/>
</dbReference>
<dbReference type="PANTHER" id="PTHR30055">
    <property type="entry name" value="HTH-TYPE TRANSCRIPTIONAL REGULATOR RUTR"/>
    <property type="match status" value="1"/>
</dbReference>
<feature type="domain" description="HTH tetR-type" evidence="6">
    <location>
        <begin position="5"/>
        <end position="65"/>
    </location>
</feature>
<dbReference type="PROSITE" id="PS50977">
    <property type="entry name" value="HTH_TETR_2"/>
    <property type="match status" value="1"/>
</dbReference>